<dbReference type="InterPro" id="IPR028889">
    <property type="entry name" value="USP"/>
</dbReference>
<keyword evidence="5" id="KW-1185">Reference proteome</keyword>
<feature type="compositionally biased region" description="Low complexity" evidence="2">
    <location>
        <begin position="62"/>
        <end position="79"/>
    </location>
</feature>
<dbReference type="GeneID" id="8861236"/>
<feature type="compositionally biased region" description="Low complexity" evidence="2">
    <location>
        <begin position="1094"/>
        <end position="1109"/>
    </location>
</feature>
<dbReference type="VEuPathDB" id="AmoebaDB:NAEGRDRAFT_78935"/>
<dbReference type="InterPro" id="IPR029071">
    <property type="entry name" value="Ubiquitin-like_domsf"/>
</dbReference>
<evidence type="ECO:0000256" key="2">
    <source>
        <dbReference type="SAM" id="MobiDB-lite"/>
    </source>
</evidence>
<dbReference type="SUPFAM" id="SSF54001">
    <property type="entry name" value="Cysteine proteinases"/>
    <property type="match status" value="1"/>
</dbReference>
<dbReference type="PANTHER" id="PTHR24006">
    <property type="entry name" value="UBIQUITIN CARBOXYL-TERMINAL HYDROLASE"/>
    <property type="match status" value="1"/>
</dbReference>
<gene>
    <name evidence="4" type="ORF">NAEGRDRAFT_78935</name>
</gene>
<feature type="region of interest" description="Disordered" evidence="2">
    <location>
        <begin position="1"/>
        <end position="37"/>
    </location>
</feature>
<proteinExistence type="predicted"/>
<dbReference type="InParanoid" id="D2V7T5"/>
<feature type="coiled-coil region" evidence="1">
    <location>
        <begin position="441"/>
        <end position="468"/>
    </location>
</feature>
<feature type="domain" description="USP" evidence="3">
    <location>
        <begin position="85"/>
        <end position="422"/>
    </location>
</feature>
<feature type="compositionally biased region" description="Basic and acidic residues" evidence="2">
    <location>
        <begin position="1"/>
        <end position="13"/>
    </location>
</feature>
<dbReference type="InterPro" id="IPR038765">
    <property type="entry name" value="Papain-like_cys_pep_sf"/>
</dbReference>
<feature type="region of interest" description="Disordered" evidence="2">
    <location>
        <begin position="57"/>
        <end position="81"/>
    </location>
</feature>
<dbReference type="STRING" id="5762.D2V7T5"/>
<dbReference type="PROSITE" id="PS00972">
    <property type="entry name" value="USP_1"/>
    <property type="match status" value="1"/>
</dbReference>
<dbReference type="InterPro" id="IPR050164">
    <property type="entry name" value="Peptidase_C19"/>
</dbReference>
<dbReference type="Pfam" id="PF00443">
    <property type="entry name" value="UCH"/>
    <property type="match status" value="1"/>
</dbReference>
<dbReference type="InterPro" id="IPR001394">
    <property type="entry name" value="Peptidase_C19_UCH"/>
</dbReference>
<accession>D2V7T5</accession>
<dbReference type="GO" id="GO:0005829">
    <property type="term" value="C:cytosol"/>
    <property type="evidence" value="ECO:0007669"/>
    <property type="project" value="TreeGrafter"/>
</dbReference>
<protein>
    <submittedName>
        <fullName evidence="4">Peptidase C19 family ubiquitinyl hydrolase</fullName>
    </submittedName>
</protein>
<evidence type="ECO:0000259" key="3">
    <source>
        <dbReference type="PROSITE" id="PS50235"/>
    </source>
</evidence>
<evidence type="ECO:0000313" key="4">
    <source>
        <dbReference type="EMBL" id="EFC46926.1"/>
    </source>
</evidence>
<dbReference type="EMBL" id="GG738856">
    <property type="protein sequence ID" value="EFC46926.1"/>
    <property type="molecule type" value="Genomic_DNA"/>
</dbReference>
<keyword evidence="1" id="KW-0175">Coiled coil</keyword>
<dbReference type="RefSeq" id="XP_002679670.1">
    <property type="nucleotide sequence ID" value="XM_002679624.1"/>
</dbReference>
<dbReference type="CDD" id="cd17039">
    <property type="entry name" value="Ubl_ubiquitin_like"/>
    <property type="match status" value="1"/>
</dbReference>
<dbReference type="SUPFAM" id="SSF54236">
    <property type="entry name" value="Ubiquitin-like"/>
    <property type="match status" value="1"/>
</dbReference>
<evidence type="ECO:0000313" key="5">
    <source>
        <dbReference type="Proteomes" id="UP000006671"/>
    </source>
</evidence>
<evidence type="ECO:0000256" key="1">
    <source>
        <dbReference type="SAM" id="Coils"/>
    </source>
</evidence>
<name>D2V7T5_NAEGR</name>
<dbReference type="GO" id="GO:0004843">
    <property type="term" value="F:cysteine-type deubiquitinase activity"/>
    <property type="evidence" value="ECO:0007669"/>
    <property type="project" value="InterPro"/>
</dbReference>
<sequence length="1139" mass="131094">MAQEQKDNHETNHHQVNSDAASAAQVSGSSENTSVSKASVATTQLFNSAINSFVSQMAGSKPSSDQQPSSNNNSNTNSNITEHFVGLSNQGATCYLNSLIQSLYHTPEFRRMILEWRYNPDKDPSKERCIPYQLQRLFAYLALSKRKAVPTTHLTKSFGWTQSDAFVQHDVQELNRILFDAIDVSLATDKLSQENPMEGKQEIGKLAHFENILISEMYSGIMIDYIEAKDERRENGQPYGRVREDLYMDLQLVVRGISSVEEALDSYIKPEIMDGDNQWICEELQDKKVDAVKGLKFKTIPYIFTLHLKRFDYDYTTWNRIKLGNMVTFPFELDVSKYLEDNTQNAIYELFGVLVHSGTSSGGHYYAYIKSFSSDKWYNFNDSNVSEIDREQVKVMFGNNDSSSTGRFASSTNAYMLLYRKRDEKLNINSVDMSIIPEDLKEEVEKDNEQIEEEVRKSEELRSNITIRVKSENQPILNLSVKKTDTMQQVLEKVYEAMSKRENFFTRFHNCRLRKYDIMKQTPTSSFQNHADQPISRFCHFNGALIYLETKESDEEWKEIAETISVYICPFNQDINEFDQPRSLKITTVQTLDEIKMRIEEELQREKYPHEKINLVISRGDEVIIFHNEEERSKSIESGLNIANTDLIYVEALEDPLQNVESKIIQKLEEMKYCFDILVNTIESPNDYTTSVTVDKRTTVGDLKKKIADMMKVGVDDFRLCSKTRFQPIKENLLISECSEVFEYCQLHVEKGQALKDGEYIIQLYVHLPWLSEQLPQESRTEVDINPDKMVAEPSPDCQVMTCEPPPSSTALVLAAENGPVYNPSVKLLDRMNKLKEEMRLVDKVVISAQETLGSFKQRIFEKYFSDPESDQFVPLELMRLRMKLGVFFQKILINDEKTLKENIPDLANNKQIVVQFLEKPENLKEGDLTIKVQRWQPLSWSFYGGSDAKFEVIIPKQQEPLTPQVFRSLIYNALKDTVLSDVPPERVDQIGISRAPHQFDYFIIKECIQVAILNYEEIDTLKDLHKPPFILAQDDIMIIRLKDELDKYDMTELKTKRASAPSSTGRVEKALKINVIDKETEQKEEEERKKQQEQQQASSTSASGEQTTVNGGDKMVDDTAPTSTGTEENPKKKMKSDE</sequence>
<dbReference type="InterPro" id="IPR018200">
    <property type="entry name" value="USP_CS"/>
</dbReference>
<reference evidence="4 5" key="1">
    <citation type="journal article" date="2010" name="Cell">
        <title>The genome of Naegleria gruberi illuminates early eukaryotic versatility.</title>
        <authorList>
            <person name="Fritz-Laylin L.K."/>
            <person name="Prochnik S.E."/>
            <person name="Ginger M.L."/>
            <person name="Dacks J.B."/>
            <person name="Carpenter M.L."/>
            <person name="Field M.C."/>
            <person name="Kuo A."/>
            <person name="Paredez A."/>
            <person name="Chapman J."/>
            <person name="Pham J."/>
            <person name="Shu S."/>
            <person name="Neupane R."/>
            <person name="Cipriano M."/>
            <person name="Mancuso J."/>
            <person name="Tu H."/>
            <person name="Salamov A."/>
            <person name="Lindquist E."/>
            <person name="Shapiro H."/>
            <person name="Lucas S."/>
            <person name="Grigoriev I.V."/>
            <person name="Cande W.Z."/>
            <person name="Fulton C."/>
            <person name="Rokhsar D.S."/>
            <person name="Dawson S.C."/>
        </authorList>
    </citation>
    <scope>NUCLEOTIDE SEQUENCE [LARGE SCALE GENOMIC DNA]</scope>
    <source>
        <strain evidence="4 5">NEG-M</strain>
    </source>
</reference>
<dbReference type="PANTHER" id="PTHR24006:SF702">
    <property type="entry name" value="UBIQUITIN CARBOXYL-TERMINAL HYDROLASE 47"/>
    <property type="match status" value="1"/>
</dbReference>
<dbReference type="KEGG" id="ngr:NAEGRDRAFT_78935"/>
<keyword evidence="4" id="KW-0378">Hydrolase</keyword>
<feature type="compositionally biased region" description="Basic and acidic residues" evidence="2">
    <location>
        <begin position="1129"/>
        <end position="1139"/>
    </location>
</feature>
<organism evidence="5">
    <name type="scientific">Naegleria gruberi</name>
    <name type="common">Amoeba</name>
    <dbReference type="NCBI Taxonomy" id="5762"/>
    <lineage>
        <taxon>Eukaryota</taxon>
        <taxon>Discoba</taxon>
        <taxon>Heterolobosea</taxon>
        <taxon>Tetramitia</taxon>
        <taxon>Eutetramitia</taxon>
        <taxon>Vahlkampfiidae</taxon>
        <taxon>Naegleria</taxon>
    </lineage>
</organism>
<dbReference type="Proteomes" id="UP000006671">
    <property type="component" value="Unassembled WGS sequence"/>
</dbReference>
<dbReference type="GO" id="GO:0005634">
    <property type="term" value="C:nucleus"/>
    <property type="evidence" value="ECO:0007669"/>
    <property type="project" value="TreeGrafter"/>
</dbReference>
<feature type="region of interest" description="Disordered" evidence="2">
    <location>
        <begin position="1055"/>
        <end position="1139"/>
    </location>
</feature>
<dbReference type="GO" id="GO:0016579">
    <property type="term" value="P:protein deubiquitination"/>
    <property type="evidence" value="ECO:0007669"/>
    <property type="project" value="InterPro"/>
</dbReference>
<feature type="compositionally biased region" description="Polar residues" evidence="2">
    <location>
        <begin position="14"/>
        <end position="37"/>
    </location>
</feature>
<dbReference type="eggNOG" id="KOG4598">
    <property type="taxonomic scope" value="Eukaryota"/>
</dbReference>
<feature type="compositionally biased region" description="Basic and acidic residues" evidence="2">
    <location>
        <begin position="1067"/>
        <end position="1093"/>
    </location>
</feature>
<dbReference type="AlphaFoldDB" id="D2V7T5"/>
<dbReference type="Gene3D" id="3.90.70.10">
    <property type="entry name" value="Cysteine proteinases"/>
    <property type="match status" value="1"/>
</dbReference>
<dbReference type="PROSITE" id="PS00973">
    <property type="entry name" value="USP_2"/>
    <property type="match status" value="1"/>
</dbReference>
<dbReference type="OrthoDB" id="289038at2759"/>
<dbReference type="PROSITE" id="PS50235">
    <property type="entry name" value="USP_3"/>
    <property type="match status" value="1"/>
</dbReference>